<sequence>MPPYKGDKGIYLPAWITITQPYIQDAHTYYQRSVTNDGSKTLLKDFYVKLQEKNSFTMNNNGSADRLIFILSNKLLPVGQVREDILERICPITQRPPGEPVHIGSLKADHTGRFFGRGGTGIREAVHGIPVGNITISIRPISNSDMVDAHATFSCRPRHNQQVLEGLSQRVGYYEENQPVPLRARQQHGRSGHQSMDM</sequence>
<dbReference type="EMBL" id="UYJE01004175">
    <property type="protein sequence ID" value="VDI25707.1"/>
    <property type="molecule type" value="Genomic_DNA"/>
</dbReference>
<name>A0A8B6DX84_MYTGA</name>
<reference evidence="2" key="1">
    <citation type="submission" date="2018-11" db="EMBL/GenBank/DDBJ databases">
        <authorList>
            <person name="Alioto T."/>
            <person name="Alioto T."/>
        </authorList>
    </citation>
    <scope>NUCLEOTIDE SEQUENCE</scope>
</reference>
<dbReference type="AlphaFoldDB" id="A0A8B6DX84"/>
<gene>
    <name evidence="2" type="ORF">MGAL_10B084667</name>
</gene>
<protein>
    <submittedName>
        <fullName evidence="2">Uncharacterized protein</fullName>
    </submittedName>
</protein>
<comment type="caution">
    <text evidence="2">The sequence shown here is derived from an EMBL/GenBank/DDBJ whole genome shotgun (WGS) entry which is preliminary data.</text>
</comment>
<evidence type="ECO:0000313" key="3">
    <source>
        <dbReference type="Proteomes" id="UP000596742"/>
    </source>
</evidence>
<dbReference type="OrthoDB" id="10383474at2759"/>
<evidence type="ECO:0000256" key="1">
    <source>
        <dbReference type="SAM" id="MobiDB-lite"/>
    </source>
</evidence>
<dbReference type="Proteomes" id="UP000596742">
    <property type="component" value="Unassembled WGS sequence"/>
</dbReference>
<keyword evidence="3" id="KW-1185">Reference proteome</keyword>
<evidence type="ECO:0000313" key="2">
    <source>
        <dbReference type="EMBL" id="VDI25707.1"/>
    </source>
</evidence>
<feature type="region of interest" description="Disordered" evidence="1">
    <location>
        <begin position="178"/>
        <end position="198"/>
    </location>
</feature>
<proteinExistence type="predicted"/>
<accession>A0A8B6DX84</accession>
<organism evidence="2 3">
    <name type="scientific">Mytilus galloprovincialis</name>
    <name type="common">Mediterranean mussel</name>
    <dbReference type="NCBI Taxonomy" id="29158"/>
    <lineage>
        <taxon>Eukaryota</taxon>
        <taxon>Metazoa</taxon>
        <taxon>Spiralia</taxon>
        <taxon>Lophotrochozoa</taxon>
        <taxon>Mollusca</taxon>
        <taxon>Bivalvia</taxon>
        <taxon>Autobranchia</taxon>
        <taxon>Pteriomorphia</taxon>
        <taxon>Mytilida</taxon>
        <taxon>Mytiloidea</taxon>
        <taxon>Mytilidae</taxon>
        <taxon>Mytilinae</taxon>
        <taxon>Mytilus</taxon>
    </lineage>
</organism>